<dbReference type="Pfam" id="PF08892">
    <property type="entry name" value="YqcI_YcgG"/>
    <property type="match status" value="1"/>
</dbReference>
<evidence type="ECO:0000313" key="2">
    <source>
        <dbReference type="Proteomes" id="UP000563524"/>
    </source>
</evidence>
<dbReference type="PANTHER" id="PTHR40045">
    <property type="entry name" value="YCGG FAMILY PROTEIN"/>
    <property type="match status" value="1"/>
</dbReference>
<reference evidence="1 2" key="1">
    <citation type="submission" date="2020-08" db="EMBL/GenBank/DDBJ databases">
        <title>Genomic Encyclopedia of Type Strains, Phase IV (KMG-IV): sequencing the most valuable type-strain genomes for metagenomic binning, comparative biology and taxonomic classification.</title>
        <authorList>
            <person name="Goeker M."/>
        </authorList>
    </citation>
    <scope>NUCLEOTIDE SEQUENCE [LARGE SCALE GENOMIC DNA]</scope>
    <source>
        <strain evidence="1 2">DSM 102850</strain>
    </source>
</reference>
<dbReference type="InterPro" id="IPR014988">
    <property type="entry name" value="Uncharacterised_YqcI/YcgG"/>
</dbReference>
<sequence length="222" mass="25328">MSVTKPVPGPVGAFGTFIRDRDFPCVGAKSALGKGQLTHVVLEDMRSGAEDRRLLRAFYAFVKRYREDRTLFTSFAVSWQGPTGLSERDFERLLWERLQALHELDRAEHDWDGRVESDPDSPHFSFSLGEEAFFVVGLHDGASRLARRFSYPTLVFNLHDQFEMLREAGRYQRLHDKIMARDEALQGEPNPMIAEHGEAPPARQYAGRRVSEDWSCPFTPVG</sequence>
<accession>A0A840I7R6</accession>
<keyword evidence="2" id="KW-1185">Reference proteome</keyword>
<dbReference type="EMBL" id="JACHOB010000008">
    <property type="protein sequence ID" value="MBB4660321.1"/>
    <property type="molecule type" value="Genomic_DNA"/>
</dbReference>
<dbReference type="PANTHER" id="PTHR40045:SF1">
    <property type="entry name" value="YQCI_YCGG FAMILY PROTEIN"/>
    <property type="match status" value="1"/>
</dbReference>
<dbReference type="RefSeq" id="WP_183819761.1">
    <property type="nucleotide sequence ID" value="NZ_JACHOB010000008.1"/>
</dbReference>
<organism evidence="1 2">
    <name type="scientific">Parvularcula dongshanensis</name>
    <dbReference type="NCBI Taxonomy" id="1173995"/>
    <lineage>
        <taxon>Bacteria</taxon>
        <taxon>Pseudomonadati</taxon>
        <taxon>Pseudomonadota</taxon>
        <taxon>Alphaproteobacteria</taxon>
        <taxon>Parvularculales</taxon>
        <taxon>Parvularculaceae</taxon>
        <taxon>Parvularcula</taxon>
    </lineage>
</organism>
<dbReference type="AlphaFoldDB" id="A0A840I7R6"/>
<protein>
    <recommendedName>
        <fullName evidence="3">YqcI/YcgG family protein</fullName>
    </recommendedName>
</protein>
<dbReference type="NCBIfam" id="NF041366">
    <property type="entry name" value="GntA_guanitoxin"/>
    <property type="match status" value="1"/>
</dbReference>
<gene>
    <name evidence="1" type="ORF">GGQ59_002871</name>
</gene>
<name>A0A840I7R6_9PROT</name>
<evidence type="ECO:0000313" key="1">
    <source>
        <dbReference type="EMBL" id="MBB4660321.1"/>
    </source>
</evidence>
<dbReference type="Proteomes" id="UP000563524">
    <property type="component" value="Unassembled WGS sequence"/>
</dbReference>
<evidence type="ECO:0008006" key="3">
    <source>
        <dbReference type="Google" id="ProtNLM"/>
    </source>
</evidence>
<comment type="caution">
    <text evidence="1">The sequence shown here is derived from an EMBL/GenBank/DDBJ whole genome shotgun (WGS) entry which is preliminary data.</text>
</comment>
<proteinExistence type="predicted"/>